<reference evidence="4 5" key="1">
    <citation type="journal article" date="2018" name="IMA Fungus">
        <title>IMA Genome-F 9: Draft genome sequence of Annulohypoxylon stygium, Aspergillus mulundensis, Berkeleyomyces basicola (syn. Thielaviopsis basicola), Ceratocystis smalleyi, two Cercospora beticola strains, Coleophoma cylindrospora, Fusarium fracticaudum, Phialophora cf. hyalina, and Morchella septimelata.</title>
        <authorList>
            <person name="Wingfield B.D."/>
            <person name="Bills G.F."/>
            <person name="Dong Y."/>
            <person name="Huang W."/>
            <person name="Nel W.J."/>
            <person name="Swalarsk-Parry B.S."/>
            <person name="Vaghefi N."/>
            <person name="Wilken P.M."/>
            <person name="An Z."/>
            <person name="de Beer Z.W."/>
            <person name="De Vos L."/>
            <person name="Chen L."/>
            <person name="Duong T.A."/>
            <person name="Gao Y."/>
            <person name="Hammerbacher A."/>
            <person name="Kikkert J.R."/>
            <person name="Li Y."/>
            <person name="Li H."/>
            <person name="Li K."/>
            <person name="Li Q."/>
            <person name="Liu X."/>
            <person name="Ma X."/>
            <person name="Naidoo K."/>
            <person name="Pethybridge S.J."/>
            <person name="Sun J."/>
            <person name="Steenkamp E.T."/>
            <person name="van der Nest M.A."/>
            <person name="van Wyk S."/>
            <person name="Wingfield M.J."/>
            <person name="Xiong C."/>
            <person name="Yue Q."/>
            <person name="Zhang X."/>
        </authorList>
    </citation>
    <scope>NUCLEOTIDE SEQUENCE [LARGE SCALE GENOMIC DNA]</scope>
    <source>
        <strain evidence="4 5">BP6252</strain>
    </source>
</reference>
<dbReference type="AlphaFoldDB" id="A0A3D8QPK6"/>
<name>A0A3D8QPK6_9HELO</name>
<comment type="similarity">
    <text evidence="2">Belongs to the ustYa family.</text>
</comment>
<dbReference type="PANTHER" id="PTHR33365:SF4">
    <property type="entry name" value="CYCLOCHLOROTINE BIOSYNTHESIS PROTEIN O"/>
    <property type="match status" value="1"/>
</dbReference>
<sequence>MPLTMPNTKEALYSRVAGEDDSMDSSRAFLEERQERRPEKRSRAWMLHVALFAIWVVVYLLPLVLPARQPAATGAIAQIYSPVSEDAIQEEYTIFSDGRPGDNSVYYGPPNDENEAEWYKLRRLGFIDLDHSEVEQLLGEPANETMTYIGGLGMFHSLHCVYAMRKIFYWPETVPNIVDHFEHCLEMIRQSVMCQSATDIDTHIWDPESGELDQYTHKFKGLKSCRNSDKVIEWADERKSTVYNHFP</sequence>
<evidence type="ECO:0000313" key="4">
    <source>
        <dbReference type="EMBL" id="RDW63735.1"/>
    </source>
</evidence>
<comment type="caution">
    <text evidence="4">The sequence shown here is derived from an EMBL/GenBank/DDBJ whole genome shotgun (WGS) entry which is preliminary data.</text>
</comment>
<feature type="transmembrane region" description="Helical" evidence="3">
    <location>
        <begin position="45"/>
        <end position="65"/>
    </location>
</feature>
<dbReference type="Pfam" id="PF11807">
    <property type="entry name" value="UstYa"/>
    <property type="match status" value="1"/>
</dbReference>
<comment type="pathway">
    <text evidence="1">Mycotoxin biosynthesis.</text>
</comment>
<keyword evidence="5" id="KW-1185">Reference proteome</keyword>
<evidence type="ECO:0008006" key="6">
    <source>
        <dbReference type="Google" id="ProtNLM"/>
    </source>
</evidence>
<keyword evidence="3" id="KW-0472">Membrane</keyword>
<dbReference type="InterPro" id="IPR021765">
    <property type="entry name" value="UstYa-like"/>
</dbReference>
<evidence type="ECO:0000313" key="5">
    <source>
        <dbReference type="Proteomes" id="UP000256645"/>
    </source>
</evidence>
<dbReference type="STRING" id="1849047.A0A3D8QPK6"/>
<evidence type="ECO:0000256" key="1">
    <source>
        <dbReference type="ARBA" id="ARBA00004685"/>
    </source>
</evidence>
<proteinExistence type="inferred from homology"/>
<dbReference type="OrthoDB" id="3687641at2759"/>
<evidence type="ECO:0000256" key="2">
    <source>
        <dbReference type="ARBA" id="ARBA00035112"/>
    </source>
</evidence>
<accession>A0A3D8QPK6</accession>
<evidence type="ECO:0000256" key="3">
    <source>
        <dbReference type="SAM" id="Phobius"/>
    </source>
</evidence>
<gene>
    <name evidence="4" type="ORF">BP6252_11280</name>
</gene>
<protein>
    <recommendedName>
        <fullName evidence="6">Tat pathway signal sequence</fullName>
    </recommendedName>
</protein>
<dbReference type="PANTHER" id="PTHR33365">
    <property type="entry name" value="YALI0B05434P"/>
    <property type="match status" value="1"/>
</dbReference>
<keyword evidence="3" id="KW-0812">Transmembrane</keyword>
<dbReference type="Proteomes" id="UP000256645">
    <property type="component" value="Unassembled WGS sequence"/>
</dbReference>
<organism evidence="4 5">
    <name type="scientific">Coleophoma cylindrospora</name>
    <dbReference type="NCBI Taxonomy" id="1849047"/>
    <lineage>
        <taxon>Eukaryota</taxon>
        <taxon>Fungi</taxon>
        <taxon>Dikarya</taxon>
        <taxon>Ascomycota</taxon>
        <taxon>Pezizomycotina</taxon>
        <taxon>Leotiomycetes</taxon>
        <taxon>Helotiales</taxon>
        <taxon>Dermateaceae</taxon>
        <taxon>Coleophoma</taxon>
    </lineage>
</organism>
<dbReference type="GO" id="GO:0043386">
    <property type="term" value="P:mycotoxin biosynthetic process"/>
    <property type="evidence" value="ECO:0007669"/>
    <property type="project" value="InterPro"/>
</dbReference>
<keyword evidence="3" id="KW-1133">Transmembrane helix</keyword>
<dbReference type="EMBL" id="PDLM01000013">
    <property type="protein sequence ID" value="RDW63735.1"/>
    <property type="molecule type" value="Genomic_DNA"/>
</dbReference>